<dbReference type="Pfam" id="PF14543">
    <property type="entry name" value="TAXi_N"/>
    <property type="match status" value="1"/>
</dbReference>
<evidence type="ECO:0000313" key="11">
    <source>
        <dbReference type="Proteomes" id="UP001632038"/>
    </source>
</evidence>
<comment type="caution">
    <text evidence="10">The sequence shown here is derived from an EMBL/GenBank/DDBJ whole genome shotgun (WGS) entry which is preliminary data.</text>
</comment>
<accession>A0ABD3CA71</accession>
<dbReference type="Gene3D" id="2.40.70.10">
    <property type="entry name" value="Acid Proteases"/>
    <property type="match status" value="2"/>
</dbReference>
<dbReference type="InterPro" id="IPR021109">
    <property type="entry name" value="Peptidase_aspartic_dom_sf"/>
</dbReference>
<keyword evidence="3 8" id="KW-0732">Signal</keyword>
<feature type="active site" evidence="7">
    <location>
        <position position="151"/>
    </location>
</feature>
<keyword evidence="4" id="KW-0064">Aspartyl protease</keyword>
<dbReference type="InterPro" id="IPR001461">
    <property type="entry name" value="Aspartic_peptidase_A1"/>
</dbReference>
<evidence type="ECO:0000256" key="7">
    <source>
        <dbReference type="PIRSR" id="PIRSR601461-1"/>
    </source>
</evidence>
<keyword evidence="2" id="KW-0645">Protease</keyword>
<feature type="chain" id="PRO_5044851106" description="Peptidase A1 domain-containing protein" evidence="8">
    <location>
        <begin position="28"/>
        <end position="479"/>
    </location>
</feature>
<evidence type="ECO:0000256" key="6">
    <source>
        <dbReference type="ARBA" id="ARBA00023157"/>
    </source>
</evidence>
<dbReference type="InterPro" id="IPR032799">
    <property type="entry name" value="TAXi_C"/>
</dbReference>
<dbReference type="FunFam" id="2.40.70.10:FF:000013">
    <property type="entry name" value="Aspartyl protease AED1"/>
    <property type="match status" value="1"/>
</dbReference>
<evidence type="ECO:0000313" key="10">
    <source>
        <dbReference type="EMBL" id="KAL3626457.1"/>
    </source>
</evidence>
<dbReference type="PANTHER" id="PTHR13683:SF750">
    <property type="entry name" value="ASPARTYL PROTEASE AED1"/>
    <property type="match status" value="1"/>
</dbReference>
<protein>
    <recommendedName>
        <fullName evidence="9">Peptidase A1 domain-containing protein</fullName>
    </recommendedName>
</protein>
<dbReference type="SUPFAM" id="SSF50630">
    <property type="entry name" value="Acid proteases"/>
    <property type="match status" value="1"/>
</dbReference>
<dbReference type="PANTHER" id="PTHR13683">
    <property type="entry name" value="ASPARTYL PROTEASES"/>
    <property type="match status" value="1"/>
</dbReference>
<reference evidence="11" key="1">
    <citation type="journal article" date="2024" name="IScience">
        <title>Strigolactones Initiate the Formation of Haustorium-like Structures in Castilleja.</title>
        <authorList>
            <person name="Buerger M."/>
            <person name="Peterson D."/>
            <person name="Chory J."/>
        </authorList>
    </citation>
    <scope>NUCLEOTIDE SEQUENCE [LARGE SCALE GENOMIC DNA]</scope>
</reference>
<gene>
    <name evidence="10" type="ORF">CASFOL_030006</name>
</gene>
<feature type="active site" evidence="7">
    <location>
        <position position="350"/>
    </location>
</feature>
<keyword evidence="11" id="KW-1185">Reference proteome</keyword>
<dbReference type="GO" id="GO:0006508">
    <property type="term" value="P:proteolysis"/>
    <property type="evidence" value="ECO:0007669"/>
    <property type="project" value="UniProtKB-KW"/>
</dbReference>
<sequence length="479" mass="53058">MNSFFPSMLKALFYWSLVLVLFPFGDASEIKFQNLDISDHHYHSSSASVCNRASTTGFENRLEVVHNNDPCAHGKYKRRPKLSSAEILDKDLLRVKSIQARVVGSINTNIQFSLDETTKIPVGSGVPFDTHNYMVTIGLGTPKRNLTLAFDTGSELTWTQCQPCVKHCYQQKDPIFNPNNSTSYSSISCNSKDCPQDTFGCYNNITCAYGIRYEDNSYTKGFLNKDKLTITPTDVFDNFLFGCGQNSSGSFGKIDGILGLNKDPISFVSQTAQKYDKYFSYCLPKSTGSTGFLEFGKKDDAVTMISTPFVPPPPDVSDMFYFIEITTISVGRTQLAINESVFKKAGTIIDSGTVITRLPLAAYSAMSEEFKKQMNVKKYKSGPAFEILDTCFHIDIGAQDTNNIEVPKVSFTFKGDATVDLDASGTLWVVNSTFACLAFAGKSDPSDFAIFGNTQQKTFEVAYDVARQKLGFIHNPNCQ</sequence>
<evidence type="ECO:0000256" key="4">
    <source>
        <dbReference type="ARBA" id="ARBA00022750"/>
    </source>
</evidence>
<proteinExistence type="inferred from homology"/>
<evidence type="ECO:0000259" key="9">
    <source>
        <dbReference type="PROSITE" id="PS51767"/>
    </source>
</evidence>
<comment type="similarity">
    <text evidence="1">Belongs to the peptidase A1 family.</text>
</comment>
<dbReference type="InterPro" id="IPR032861">
    <property type="entry name" value="TAXi_N"/>
</dbReference>
<name>A0ABD3CA71_9LAMI</name>
<feature type="domain" description="Peptidase A1" evidence="9">
    <location>
        <begin position="133"/>
        <end position="473"/>
    </location>
</feature>
<evidence type="ECO:0000256" key="3">
    <source>
        <dbReference type="ARBA" id="ARBA00022729"/>
    </source>
</evidence>
<dbReference type="FunFam" id="2.40.70.10:FF:000021">
    <property type="entry name" value="Aspartyl protease AED1"/>
    <property type="match status" value="1"/>
</dbReference>
<evidence type="ECO:0000256" key="8">
    <source>
        <dbReference type="SAM" id="SignalP"/>
    </source>
</evidence>
<evidence type="ECO:0000256" key="5">
    <source>
        <dbReference type="ARBA" id="ARBA00022801"/>
    </source>
</evidence>
<evidence type="ECO:0000256" key="2">
    <source>
        <dbReference type="ARBA" id="ARBA00022670"/>
    </source>
</evidence>
<dbReference type="Proteomes" id="UP001632038">
    <property type="component" value="Unassembled WGS sequence"/>
</dbReference>
<dbReference type="EMBL" id="JAVIJP010000047">
    <property type="protein sequence ID" value="KAL3626457.1"/>
    <property type="molecule type" value="Genomic_DNA"/>
</dbReference>
<organism evidence="10 11">
    <name type="scientific">Castilleja foliolosa</name>
    <dbReference type="NCBI Taxonomy" id="1961234"/>
    <lineage>
        <taxon>Eukaryota</taxon>
        <taxon>Viridiplantae</taxon>
        <taxon>Streptophyta</taxon>
        <taxon>Embryophyta</taxon>
        <taxon>Tracheophyta</taxon>
        <taxon>Spermatophyta</taxon>
        <taxon>Magnoliopsida</taxon>
        <taxon>eudicotyledons</taxon>
        <taxon>Gunneridae</taxon>
        <taxon>Pentapetalae</taxon>
        <taxon>asterids</taxon>
        <taxon>lamiids</taxon>
        <taxon>Lamiales</taxon>
        <taxon>Orobanchaceae</taxon>
        <taxon>Pedicularideae</taxon>
        <taxon>Castillejinae</taxon>
        <taxon>Castilleja</taxon>
    </lineage>
</organism>
<dbReference type="AlphaFoldDB" id="A0ABD3CA71"/>
<dbReference type="PROSITE" id="PS51767">
    <property type="entry name" value="PEPTIDASE_A1"/>
    <property type="match status" value="1"/>
</dbReference>
<dbReference type="InterPro" id="IPR033121">
    <property type="entry name" value="PEPTIDASE_A1"/>
</dbReference>
<feature type="signal peptide" evidence="8">
    <location>
        <begin position="1"/>
        <end position="27"/>
    </location>
</feature>
<keyword evidence="5" id="KW-0378">Hydrolase</keyword>
<dbReference type="GO" id="GO:0004190">
    <property type="term" value="F:aspartic-type endopeptidase activity"/>
    <property type="evidence" value="ECO:0007669"/>
    <property type="project" value="UniProtKB-KW"/>
</dbReference>
<dbReference type="Pfam" id="PF14541">
    <property type="entry name" value="TAXi_C"/>
    <property type="match status" value="1"/>
</dbReference>
<evidence type="ECO:0000256" key="1">
    <source>
        <dbReference type="ARBA" id="ARBA00007447"/>
    </source>
</evidence>
<keyword evidence="6" id="KW-1015">Disulfide bond</keyword>